<name>A0ABN7WG76_GIGMA</name>
<sequence>VIVYGECKHQYEDEIRAKDEILLLMGNEIHRCDENLNISKLLIDEYKLLIYKYKDQ</sequence>
<evidence type="ECO:0000313" key="2">
    <source>
        <dbReference type="Proteomes" id="UP000789901"/>
    </source>
</evidence>
<feature type="non-terminal residue" evidence="1">
    <location>
        <position position="1"/>
    </location>
</feature>
<organism evidence="1 2">
    <name type="scientific">Gigaspora margarita</name>
    <dbReference type="NCBI Taxonomy" id="4874"/>
    <lineage>
        <taxon>Eukaryota</taxon>
        <taxon>Fungi</taxon>
        <taxon>Fungi incertae sedis</taxon>
        <taxon>Mucoromycota</taxon>
        <taxon>Glomeromycotina</taxon>
        <taxon>Glomeromycetes</taxon>
        <taxon>Diversisporales</taxon>
        <taxon>Gigasporaceae</taxon>
        <taxon>Gigaspora</taxon>
    </lineage>
</organism>
<accession>A0ABN7WG76</accession>
<comment type="caution">
    <text evidence="1">The sequence shown here is derived from an EMBL/GenBank/DDBJ whole genome shotgun (WGS) entry which is preliminary data.</text>
</comment>
<evidence type="ECO:0000313" key="1">
    <source>
        <dbReference type="EMBL" id="CAG8830997.1"/>
    </source>
</evidence>
<feature type="non-terminal residue" evidence="1">
    <location>
        <position position="56"/>
    </location>
</feature>
<keyword evidence="2" id="KW-1185">Reference proteome</keyword>
<dbReference type="Proteomes" id="UP000789901">
    <property type="component" value="Unassembled WGS sequence"/>
</dbReference>
<protein>
    <submittedName>
        <fullName evidence="1">14761_t:CDS:1</fullName>
    </submittedName>
</protein>
<gene>
    <name evidence="1" type="ORF">GMARGA_LOCUS30520</name>
</gene>
<dbReference type="EMBL" id="CAJVQB010043197">
    <property type="protein sequence ID" value="CAG8830997.1"/>
    <property type="molecule type" value="Genomic_DNA"/>
</dbReference>
<reference evidence="1 2" key="1">
    <citation type="submission" date="2021-06" db="EMBL/GenBank/DDBJ databases">
        <authorList>
            <person name="Kallberg Y."/>
            <person name="Tangrot J."/>
            <person name="Rosling A."/>
        </authorList>
    </citation>
    <scope>NUCLEOTIDE SEQUENCE [LARGE SCALE GENOMIC DNA]</scope>
    <source>
        <strain evidence="1 2">120-4 pot B 10/14</strain>
    </source>
</reference>
<proteinExistence type="predicted"/>